<feature type="transmembrane region" description="Helical" evidence="5">
    <location>
        <begin position="107"/>
        <end position="125"/>
    </location>
</feature>
<gene>
    <name evidence="7" type="ORF">CEN44_06410</name>
</gene>
<feature type="transmembrane region" description="Helical" evidence="5">
    <location>
        <begin position="186"/>
        <end position="203"/>
    </location>
</feature>
<dbReference type="InterPro" id="IPR036513">
    <property type="entry name" value="STAS_dom_sf"/>
</dbReference>
<dbReference type="InterPro" id="IPR002645">
    <property type="entry name" value="STAS_dom"/>
</dbReference>
<evidence type="ECO:0000256" key="2">
    <source>
        <dbReference type="ARBA" id="ARBA00022692"/>
    </source>
</evidence>
<feature type="transmembrane region" description="Helical" evidence="5">
    <location>
        <begin position="235"/>
        <end position="259"/>
    </location>
</feature>
<evidence type="ECO:0000313" key="7">
    <source>
        <dbReference type="EMBL" id="PLZ92260.1"/>
    </source>
</evidence>
<sequence length="511" mass="55665">MLFNRENAKKKQKNKIKLFKLKLKKNLRLSTIQTEILAGATVALALIPESLAFAAIAKVNPMVALYTSFCMAVVISLVGGRPAMISAATGSMALLMTTLVAKHGVEYLFAATILTGIIQFLIGVFKLERFFSFIPQSAIAGFVNALGILIFIAQLSLFAGEPWQMYVMVAVTLAIVYLFPRITKSIPSPLIAIITMTLVAIAMDLDIRRVGDIGEITRNLPVLHVPQVSFSIETLLIILPYSLTLAIVGLLESLLTAALVDDLTETRTSKNRETKGQGIANVITGFMGGMAGCGMVGQSIINHRCGAKGRLSTFVSGAFLLFSIFVLRDIVQQIPMAALVGVMIMVSFETFDWNSLKILRKTPLPEALVMPFTVIVSLTTHDLAQGVLAGVILNLLIFGWQAAQVRATATIARDEHKVYYIHGQLFFGSANHFVELFDYARDTDKVVIDFHRSHVWDQAAANAIAKVISKYHRLGKHVTIVGLNQESHNNVCKSGVPEDLVNFGSSSSQVA</sequence>
<reference evidence="7 8" key="1">
    <citation type="submission" date="2017-08" db="EMBL/GenBank/DDBJ databases">
        <title>Genomes of Fischerella (Mastigocladus) sp. strains.</title>
        <authorList>
            <person name="Miller S.R."/>
        </authorList>
    </citation>
    <scope>NUCLEOTIDE SEQUENCE [LARGE SCALE GENOMIC DNA]</scope>
    <source>
        <strain evidence="7 8">CCMEE 5323</strain>
    </source>
</reference>
<evidence type="ECO:0000256" key="1">
    <source>
        <dbReference type="ARBA" id="ARBA00004141"/>
    </source>
</evidence>
<evidence type="ECO:0000259" key="6">
    <source>
        <dbReference type="PROSITE" id="PS50801"/>
    </source>
</evidence>
<accession>A0A2N6K644</accession>
<keyword evidence="4 5" id="KW-0472">Membrane</keyword>
<evidence type="ECO:0000256" key="3">
    <source>
        <dbReference type="ARBA" id="ARBA00022989"/>
    </source>
</evidence>
<dbReference type="RefSeq" id="WP_102204990.1">
    <property type="nucleotide sequence ID" value="NZ_CAWNVR010000197.1"/>
</dbReference>
<proteinExistence type="predicted"/>
<feature type="transmembrane region" description="Helical" evidence="5">
    <location>
        <begin position="371"/>
        <end position="397"/>
    </location>
</feature>
<dbReference type="PANTHER" id="PTHR43310">
    <property type="entry name" value="SULFATE TRANSPORTER YBAR-RELATED"/>
    <property type="match status" value="1"/>
</dbReference>
<dbReference type="EMBL" id="NRQW01000128">
    <property type="protein sequence ID" value="PLZ92260.1"/>
    <property type="molecule type" value="Genomic_DNA"/>
</dbReference>
<evidence type="ECO:0000256" key="5">
    <source>
        <dbReference type="SAM" id="Phobius"/>
    </source>
</evidence>
<feature type="transmembrane region" description="Helical" evidence="5">
    <location>
        <begin position="334"/>
        <end position="351"/>
    </location>
</feature>
<feature type="transmembrane region" description="Helical" evidence="5">
    <location>
        <begin position="307"/>
        <end position="327"/>
    </location>
</feature>
<comment type="caution">
    <text evidence="7">The sequence shown here is derived from an EMBL/GenBank/DDBJ whole genome shotgun (WGS) entry which is preliminary data.</text>
</comment>
<dbReference type="Pfam" id="PF01740">
    <property type="entry name" value="STAS"/>
    <property type="match status" value="1"/>
</dbReference>
<dbReference type="Proteomes" id="UP000235036">
    <property type="component" value="Unassembled WGS sequence"/>
</dbReference>
<dbReference type="AlphaFoldDB" id="A0A2N6K644"/>
<dbReference type="InterPro" id="IPR052706">
    <property type="entry name" value="Membrane-Transporter-like"/>
</dbReference>
<dbReference type="PROSITE" id="PS50801">
    <property type="entry name" value="STAS"/>
    <property type="match status" value="1"/>
</dbReference>
<keyword evidence="3 5" id="KW-1133">Transmembrane helix</keyword>
<feature type="transmembrane region" description="Helical" evidence="5">
    <location>
        <begin position="279"/>
        <end position="301"/>
    </location>
</feature>
<dbReference type="SUPFAM" id="SSF52091">
    <property type="entry name" value="SpoIIaa-like"/>
    <property type="match status" value="1"/>
</dbReference>
<dbReference type="InterPro" id="IPR011547">
    <property type="entry name" value="SLC26A/SulP_dom"/>
</dbReference>
<dbReference type="GO" id="GO:0016020">
    <property type="term" value="C:membrane"/>
    <property type="evidence" value="ECO:0007669"/>
    <property type="project" value="UniProtKB-SubCell"/>
</dbReference>
<dbReference type="CDD" id="cd07042">
    <property type="entry name" value="STAS_SulP_like_sulfate_transporter"/>
    <property type="match status" value="1"/>
</dbReference>
<feature type="domain" description="STAS" evidence="6">
    <location>
        <begin position="418"/>
        <end position="511"/>
    </location>
</feature>
<evidence type="ECO:0000313" key="8">
    <source>
        <dbReference type="Proteomes" id="UP000235036"/>
    </source>
</evidence>
<feature type="transmembrane region" description="Helical" evidence="5">
    <location>
        <begin position="62"/>
        <end position="78"/>
    </location>
</feature>
<name>A0A2N6K644_FISMU</name>
<organism evidence="7 8">
    <name type="scientific">Fischerella muscicola CCMEE 5323</name>
    <dbReference type="NCBI Taxonomy" id="2019572"/>
    <lineage>
        <taxon>Bacteria</taxon>
        <taxon>Bacillati</taxon>
        <taxon>Cyanobacteriota</taxon>
        <taxon>Cyanophyceae</taxon>
        <taxon>Nostocales</taxon>
        <taxon>Hapalosiphonaceae</taxon>
        <taxon>Fischerella</taxon>
    </lineage>
</organism>
<feature type="transmembrane region" description="Helical" evidence="5">
    <location>
        <begin position="137"/>
        <end position="157"/>
    </location>
</feature>
<keyword evidence="8" id="KW-1185">Reference proteome</keyword>
<dbReference type="PANTHER" id="PTHR43310:SF1">
    <property type="entry name" value="SULFATE TRANSPORTER YBAR-RELATED"/>
    <property type="match status" value="1"/>
</dbReference>
<protein>
    <recommendedName>
        <fullName evidence="6">STAS domain-containing protein</fullName>
    </recommendedName>
</protein>
<keyword evidence="2 5" id="KW-0812">Transmembrane</keyword>
<feature type="transmembrane region" description="Helical" evidence="5">
    <location>
        <begin position="163"/>
        <end position="179"/>
    </location>
</feature>
<dbReference type="Gene3D" id="3.30.750.24">
    <property type="entry name" value="STAS domain"/>
    <property type="match status" value="1"/>
</dbReference>
<comment type="subcellular location">
    <subcellularLocation>
        <location evidence="1">Membrane</location>
        <topology evidence="1">Multi-pass membrane protein</topology>
    </subcellularLocation>
</comment>
<evidence type="ECO:0000256" key="4">
    <source>
        <dbReference type="ARBA" id="ARBA00023136"/>
    </source>
</evidence>
<dbReference type="Pfam" id="PF00916">
    <property type="entry name" value="Sulfate_transp"/>
    <property type="match status" value="2"/>
</dbReference>